<evidence type="ECO:0000256" key="2">
    <source>
        <dbReference type="ARBA" id="ARBA00023043"/>
    </source>
</evidence>
<dbReference type="InterPro" id="IPR036770">
    <property type="entry name" value="Ankyrin_rpt-contain_sf"/>
</dbReference>
<dbReference type="SMART" id="SM00248">
    <property type="entry name" value="ANK"/>
    <property type="match status" value="7"/>
</dbReference>
<gene>
    <name evidence="5" type="ORF">PCOAH_00049090</name>
</gene>
<dbReference type="PANTHER" id="PTHR24198:SF165">
    <property type="entry name" value="ANKYRIN REPEAT-CONTAINING PROTEIN-RELATED"/>
    <property type="match status" value="1"/>
</dbReference>
<dbReference type="Pfam" id="PF13637">
    <property type="entry name" value="Ank_4"/>
    <property type="match status" value="1"/>
</dbReference>
<feature type="region of interest" description="Disordered" evidence="4">
    <location>
        <begin position="302"/>
        <end position="358"/>
    </location>
</feature>
<feature type="compositionally biased region" description="Basic and acidic residues" evidence="4">
    <location>
        <begin position="308"/>
        <end position="317"/>
    </location>
</feature>
<feature type="repeat" description="ANK" evidence="3">
    <location>
        <begin position="645"/>
        <end position="673"/>
    </location>
</feature>
<dbReference type="SUPFAM" id="SSF48403">
    <property type="entry name" value="Ankyrin repeat"/>
    <property type="match status" value="1"/>
</dbReference>
<dbReference type="InterPro" id="IPR002110">
    <property type="entry name" value="Ankyrin_rpt"/>
</dbReference>
<feature type="repeat" description="ANK" evidence="3">
    <location>
        <begin position="406"/>
        <end position="438"/>
    </location>
</feature>
<dbReference type="GeneID" id="30911640"/>
<sequence length="730" mass="81956">MKLLLCPHRSGGSAEGDLRVKMRARGIGRGGDHTKGCNTGWSRRDAKEDPHQMGGSDSTTRSNHLPIERTAVEEIQSSPHHHPVEGVKNCFAHFDFADTFMRHSNGVERQMEESRNPPFRGTCVYAIPLICYHQRETNKWSCSTEGDPLISSADLPTGGEKGPSILRGNSCQMGNPPASVMDRVRSKVECRKKGRKKLAFIDQVILRHSKCSWCPFLKKVNRTYRCTRKSGAMCSGVGGCHFDACIIGRDNQQKDKASPRREEGLAKRGILRGEHSKRRGIQKKVGLRVQWEDGKEAYLFQDGSSGVDKGEDCHGNSDDSSDSAQFRLDGGEEKGKEAFTPGEASLQRNSTRSGEETMEDACGTRFGRGGPPQRSNIGECTCSEVDAYMDVFRETLENSTFIDDITDLQPIHLATKEGNMELVKRMIKSGTYINSKTKIRKFTPLHLSASKGDLDSVKFLIENDADVNALSCDNETPLWCASMSNHLDVCKYFLTHGALPNLTTGRRKYDSPLHAASMMGNFEVVKLLIEYGADVSCLDANQLEPVHYASFEGHKGIVKHLLWQQIRNSVHTKMKEVVKAMHKYGVYSQKLEQFYLLKFKAFYKKRITSKILCCAITSGKDKIVDIILRRGADPNYFDVRLQLFPIHAASITGNLRIFKSLVRRGANIYAKTGCNNSAMDLTEDVEIKRYILQHSRKINLRNAWLVRRRKSADVLSRLSPDAFYYVCTFL</sequence>
<dbReference type="Gene3D" id="1.25.40.20">
    <property type="entry name" value="Ankyrin repeat-containing domain"/>
    <property type="match status" value="2"/>
</dbReference>
<organism evidence="5 6">
    <name type="scientific">Plasmodium coatneyi</name>
    <dbReference type="NCBI Taxonomy" id="208452"/>
    <lineage>
        <taxon>Eukaryota</taxon>
        <taxon>Sar</taxon>
        <taxon>Alveolata</taxon>
        <taxon>Apicomplexa</taxon>
        <taxon>Aconoidasida</taxon>
        <taxon>Haemosporida</taxon>
        <taxon>Plasmodiidae</taxon>
        <taxon>Plasmodium</taxon>
    </lineage>
</organism>
<dbReference type="VEuPathDB" id="PlasmoDB:PCOAH_00049090"/>
<dbReference type="KEGG" id="pcot:PCOAH_00049090"/>
<dbReference type="AlphaFoldDB" id="A0A1B1E6S0"/>
<keyword evidence="6" id="KW-1185">Reference proteome</keyword>
<feature type="compositionally biased region" description="Basic and acidic residues" evidence="4">
    <location>
        <begin position="42"/>
        <end position="51"/>
    </location>
</feature>
<dbReference type="PROSITE" id="PS50297">
    <property type="entry name" value="ANK_REP_REGION"/>
    <property type="match status" value="3"/>
</dbReference>
<accession>A0A1B1E6S0</accession>
<feature type="repeat" description="ANK" evidence="3">
    <location>
        <begin position="508"/>
        <end position="540"/>
    </location>
</feature>
<evidence type="ECO:0000256" key="1">
    <source>
        <dbReference type="ARBA" id="ARBA00022737"/>
    </source>
</evidence>
<keyword evidence="1" id="KW-0677">Repeat</keyword>
<dbReference type="PANTHER" id="PTHR24198">
    <property type="entry name" value="ANKYRIN REPEAT AND PROTEIN KINASE DOMAIN-CONTAINING PROTEIN"/>
    <property type="match status" value="1"/>
</dbReference>
<evidence type="ECO:0000313" key="6">
    <source>
        <dbReference type="Proteomes" id="UP000092716"/>
    </source>
</evidence>
<keyword evidence="2 3" id="KW-0040">ANK repeat</keyword>
<feature type="region of interest" description="Disordered" evidence="4">
    <location>
        <begin position="27"/>
        <end position="65"/>
    </location>
</feature>
<evidence type="ECO:0000313" key="5">
    <source>
        <dbReference type="EMBL" id="ANQ10640.1"/>
    </source>
</evidence>
<dbReference type="OrthoDB" id="409391at2759"/>
<proteinExistence type="predicted"/>
<dbReference type="Pfam" id="PF12796">
    <property type="entry name" value="Ank_2"/>
    <property type="match status" value="1"/>
</dbReference>
<name>A0A1B1E6S0_9APIC</name>
<dbReference type="Pfam" id="PF00023">
    <property type="entry name" value="Ank"/>
    <property type="match status" value="1"/>
</dbReference>
<dbReference type="EMBL" id="CP016251">
    <property type="protein sequence ID" value="ANQ10640.1"/>
    <property type="molecule type" value="Genomic_DNA"/>
</dbReference>
<dbReference type="Proteomes" id="UP000092716">
    <property type="component" value="Chromosome 13"/>
</dbReference>
<protein>
    <submittedName>
        <fullName evidence="5">Uncharacterized protein</fullName>
    </submittedName>
</protein>
<dbReference type="PROSITE" id="PS50088">
    <property type="entry name" value="ANK_REPEAT"/>
    <property type="match status" value="4"/>
</dbReference>
<evidence type="ECO:0000256" key="3">
    <source>
        <dbReference type="PROSITE-ProRule" id="PRU00023"/>
    </source>
</evidence>
<feature type="repeat" description="ANK" evidence="3">
    <location>
        <begin position="440"/>
        <end position="472"/>
    </location>
</feature>
<dbReference type="RefSeq" id="XP_019917335.1">
    <property type="nucleotide sequence ID" value="XM_020061692.1"/>
</dbReference>
<reference evidence="6" key="1">
    <citation type="submission" date="2016-06" db="EMBL/GenBank/DDBJ databases">
        <title>First high quality genome sequence of Plasmodium coatneyi using continuous long reads from single molecule, real-time sequencing.</title>
        <authorList>
            <person name="Chien J.-T."/>
            <person name="Pakala S.B."/>
            <person name="Geraldo J.A."/>
            <person name="Lapp S.A."/>
            <person name="Barnwell J.W."/>
            <person name="Kissinger J.C."/>
            <person name="Galinski M.R."/>
            <person name="Humphrey J.C."/>
        </authorList>
    </citation>
    <scope>NUCLEOTIDE SEQUENCE [LARGE SCALE GENOMIC DNA]</scope>
    <source>
        <strain evidence="6">Hackeri</strain>
    </source>
</reference>
<evidence type="ECO:0000256" key="4">
    <source>
        <dbReference type="SAM" id="MobiDB-lite"/>
    </source>
</evidence>